<dbReference type="InterPro" id="IPR021835">
    <property type="entry name" value="DUF3427"/>
</dbReference>
<dbReference type="GO" id="GO:0003677">
    <property type="term" value="F:DNA binding"/>
    <property type="evidence" value="ECO:0007669"/>
    <property type="project" value="InterPro"/>
</dbReference>
<dbReference type="RefSeq" id="WP_038566378.1">
    <property type="nucleotide sequence ID" value="NZ_CP008889.1"/>
</dbReference>
<feature type="domain" description="Helicase C-terminal" evidence="2">
    <location>
        <begin position="531"/>
        <end position="685"/>
    </location>
</feature>
<dbReference type="CDD" id="cd18799">
    <property type="entry name" value="SF2_C_EcoAI-like"/>
    <property type="match status" value="1"/>
</dbReference>
<dbReference type="PROSITE" id="PS51192">
    <property type="entry name" value="HELICASE_ATP_BIND_1"/>
    <property type="match status" value="1"/>
</dbReference>
<feature type="domain" description="Helicase ATP-binding" evidence="1">
    <location>
        <begin position="318"/>
        <end position="472"/>
    </location>
</feature>
<dbReference type="GO" id="GO:0005524">
    <property type="term" value="F:ATP binding"/>
    <property type="evidence" value="ECO:0007669"/>
    <property type="project" value="InterPro"/>
</dbReference>
<dbReference type="Gene3D" id="3.40.50.300">
    <property type="entry name" value="P-loop containing nucleotide triphosphate hydrolases"/>
    <property type="match status" value="2"/>
</dbReference>
<dbReference type="InterPro" id="IPR001650">
    <property type="entry name" value="Helicase_C-like"/>
</dbReference>
<proteinExistence type="predicted"/>
<dbReference type="EMBL" id="CP008889">
    <property type="protein sequence ID" value="AIF39804.1"/>
    <property type="molecule type" value="Genomic_DNA"/>
</dbReference>
<dbReference type="SMART" id="SM00490">
    <property type="entry name" value="HELICc"/>
    <property type="match status" value="1"/>
</dbReference>
<dbReference type="GO" id="GO:0016887">
    <property type="term" value="F:ATP hydrolysis activity"/>
    <property type="evidence" value="ECO:0007669"/>
    <property type="project" value="TreeGrafter"/>
</dbReference>
<dbReference type="Proteomes" id="UP000027986">
    <property type="component" value="Chromosome"/>
</dbReference>
<dbReference type="InterPro" id="IPR006935">
    <property type="entry name" value="Helicase/UvrB_N"/>
</dbReference>
<dbReference type="Pfam" id="PF04851">
    <property type="entry name" value="ResIII"/>
    <property type="match status" value="1"/>
</dbReference>
<dbReference type="eggNOG" id="COG1061">
    <property type="taxonomic scope" value="Bacteria"/>
</dbReference>
<dbReference type="GO" id="GO:0004386">
    <property type="term" value="F:helicase activity"/>
    <property type="evidence" value="ECO:0007669"/>
    <property type="project" value="UniProtKB-KW"/>
</dbReference>
<dbReference type="CDD" id="cd18032">
    <property type="entry name" value="DEXHc_RE_I_III_res"/>
    <property type="match status" value="1"/>
</dbReference>
<dbReference type="Gene3D" id="3.30.870.10">
    <property type="entry name" value="Endonuclease Chain A"/>
    <property type="match status" value="1"/>
</dbReference>
<keyword evidence="3" id="KW-0067">ATP-binding</keyword>
<keyword evidence="3" id="KW-0378">Hydrolase</keyword>
<organism evidence="3 4">
    <name type="scientific">Dermacoccus nishinomiyaensis</name>
    <dbReference type="NCBI Taxonomy" id="1274"/>
    <lineage>
        <taxon>Bacteria</taxon>
        <taxon>Bacillati</taxon>
        <taxon>Actinomycetota</taxon>
        <taxon>Actinomycetes</taxon>
        <taxon>Micrococcales</taxon>
        <taxon>Dermacoccaceae</taxon>
        <taxon>Dermacoccus</taxon>
    </lineage>
</organism>
<sequence length="1022" mass="114272">MNEGLYELLVSAGVRSQLEDLRPELTASTARIDEADLPRILSQHVADALVRHINPSTALRLVNDLLNSLEGEQENVLPDGDISLLHAIEKATPLGSRRPYDQRPTTPLREAALLTNAPDEPSLGRELRAELVSADSVDLLCAFVMWPGIRLLVEELRQLRAHDVPIRIITSTYTGCTDRRTLDRLVHEFGAQVKVHYETKRTRLHAKAWLFKRNTGFDTGYVGSSNLSSSALLDGVEWNVRISQTATPTLMRKFDATFESYWNDPVFESYDPTRDAVRLDHALAEAAGKATTEALSLSGLQVTPFPHQRVILDQLEAERVLHDRHRNLVVAATGTGKTVVAALDYARLCNAGERPSLLFIAHRSEILRQARRTYAEVMNDASFGEFLVDGQRPRGGKHLFASIQSLLRTDLDAVDPAAYDVIVIDEFHHAGAASYRRILTHFAPRELLGLTATPERGDGLDVRDFFDGRTAAEVRLWDALAADLLTPFHYFGVHDVVDLRGVRWIGGRYDREELDSRIKENVDRARHVLRQLEQKITDIGAMKALAFCTSTHHAQFMADYFTANGVLSLAVTSAPSAHDRVEAVEALRRGDVKALFTVDMFNEGIDIPEVNTVLFLRPTESPTIFVQQLGRGLRLAANKPVLTALDFVGHQRAEYRWDRKLRAVAKNMTRRELIAAVHAGFNLPGGSQIVLDEVAREYILDNVKKGINSTWRSLVAEARDSEIASLKLFLDDVGVELSDVLKNDRSWTTLRREAKHELPPAGARESHLVRRVRAVAHVDDAPRNAAYLELLTDHMTWRNLSANARRHAAMLFFSLWPGGGGFTSIEDGFATLAQEPAVRAEMREVLSLTMDAVRHNTLGGNRSDLPLRVHATYTREELLAAIGYADLTRRRMPAQAVAGVFHVPEKQLDALLVTTVKTEAGFSPTTMYRDYAISRSLMHWESQAAVRADSETGQRYRHHAERNHDILLFARQHKVSAFGGGAPFVFLGNAHYVKHSGERPMGVTWKLHDPMPETVFRWASVT</sequence>
<evidence type="ECO:0000259" key="2">
    <source>
        <dbReference type="PROSITE" id="PS51194"/>
    </source>
</evidence>
<dbReference type="SUPFAM" id="SSF56024">
    <property type="entry name" value="Phospholipase D/nuclease"/>
    <property type="match status" value="1"/>
</dbReference>
<dbReference type="eggNOG" id="COG3886">
    <property type="taxonomic scope" value="Bacteria"/>
</dbReference>
<keyword evidence="3" id="KW-0347">Helicase</keyword>
<dbReference type="Pfam" id="PF00271">
    <property type="entry name" value="Helicase_C"/>
    <property type="match status" value="1"/>
</dbReference>
<keyword evidence="4" id="KW-1185">Reference proteome</keyword>
<keyword evidence="3" id="KW-0547">Nucleotide-binding</keyword>
<name>A0A075JCW8_9MICO</name>
<dbReference type="SUPFAM" id="SSF52540">
    <property type="entry name" value="P-loop containing nucleoside triphosphate hydrolases"/>
    <property type="match status" value="1"/>
</dbReference>
<dbReference type="AlphaFoldDB" id="A0A075JCW8"/>
<dbReference type="Pfam" id="PF13091">
    <property type="entry name" value="PLDc_2"/>
    <property type="match status" value="1"/>
</dbReference>
<evidence type="ECO:0000259" key="1">
    <source>
        <dbReference type="PROSITE" id="PS51192"/>
    </source>
</evidence>
<dbReference type="InterPro" id="IPR025202">
    <property type="entry name" value="PLD-like_dom"/>
</dbReference>
<dbReference type="InterPro" id="IPR014001">
    <property type="entry name" value="Helicase_ATP-bd"/>
</dbReference>
<reference evidence="3 4" key="1">
    <citation type="submission" date="2014-07" db="EMBL/GenBank/DDBJ databases">
        <title>Genome Sequencing of Dermacoccus nishinomiyaensis.</title>
        <authorList>
            <person name="Hong K.W."/>
            <person name="Chan K.G."/>
        </authorList>
    </citation>
    <scope>NUCLEOTIDE SEQUENCE [LARGE SCALE GENOMIC DNA]</scope>
    <source>
        <strain evidence="3 4">M25</strain>
    </source>
</reference>
<dbReference type="REBASE" id="89849">
    <property type="entry name" value="DniM25ORF1010P"/>
</dbReference>
<protein>
    <submittedName>
        <fullName evidence="3">Helicase</fullName>
    </submittedName>
</protein>
<dbReference type="OrthoDB" id="9776021at2"/>
<dbReference type="PROSITE" id="PS51194">
    <property type="entry name" value="HELICASE_CTER"/>
    <property type="match status" value="1"/>
</dbReference>
<dbReference type="InterPro" id="IPR027417">
    <property type="entry name" value="P-loop_NTPase"/>
</dbReference>
<dbReference type="InterPro" id="IPR052511">
    <property type="entry name" value="ATP-dep_Helicase"/>
</dbReference>
<evidence type="ECO:0000313" key="3">
    <source>
        <dbReference type="EMBL" id="AIF39804.1"/>
    </source>
</evidence>
<dbReference type="GeneID" id="41839836"/>
<gene>
    <name evidence="3" type="ORF">HX89_01010</name>
</gene>
<dbReference type="PANTHER" id="PTHR47962:SF7">
    <property type="entry name" value="MITOCHONDRIAL ATP-DEPENDENT HELICASE IRC3-RELATED"/>
    <property type="match status" value="1"/>
</dbReference>
<dbReference type="KEGG" id="dni:HX89_01010"/>
<dbReference type="SMART" id="SM00487">
    <property type="entry name" value="DEXDc"/>
    <property type="match status" value="1"/>
</dbReference>
<dbReference type="HOGENOM" id="CLU_005588_1_1_11"/>
<dbReference type="PANTHER" id="PTHR47962">
    <property type="entry name" value="ATP-DEPENDENT HELICASE LHR-RELATED-RELATED"/>
    <property type="match status" value="1"/>
</dbReference>
<evidence type="ECO:0000313" key="4">
    <source>
        <dbReference type="Proteomes" id="UP000027986"/>
    </source>
</evidence>
<accession>A0A075JCW8</accession>
<dbReference type="Pfam" id="PF11907">
    <property type="entry name" value="DUF3427"/>
    <property type="match status" value="1"/>
</dbReference>